<keyword evidence="2" id="KW-1185">Reference proteome</keyword>
<sequence length="245" mass="26855">MDGIAIFVGENTADESATPLEIFQDSKNHATAVSSVLVFSAQSAYFQPASQPPKSLALNFNNFIKKTSTFPGFLLEFNEQGILLLNGSFTQFEEAIRESGPADPHQALVARSLRDMIPGYIVNEDVDEWILSLIVIDKPKDDDTVKFSLITVTLSIGADKSGTAYIPRQSARLGTSVFKVIDGVLVENAEKLSNMISITKVRDALEFFASPKVEYDRKDLGRDSLPQKSFGICEPGSAFPLQLEK</sequence>
<reference evidence="1" key="2">
    <citation type="journal article" date="2022" name="Microbiol. Resour. Announc.">
        <title>Whole-Genome Sequence of Entomortierella parvispora E1425, a Mucoromycotan Fungus Associated with Burkholderiaceae-Related Endosymbiotic Bacteria.</title>
        <authorList>
            <person name="Herlambang A."/>
            <person name="Guo Y."/>
            <person name="Takashima Y."/>
            <person name="Narisawa K."/>
            <person name="Ohta H."/>
            <person name="Nishizawa T."/>
        </authorList>
    </citation>
    <scope>NUCLEOTIDE SEQUENCE</scope>
    <source>
        <strain evidence="1">E1425</strain>
    </source>
</reference>
<evidence type="ECO:0000313" key="1">
    <source>
        <dbReference type="EMBL" id="GJJ71077.1"/>
    </source>
</evidence>
<dbReference type="EMBL" id="BQFW01000004">
    <property type="protein sequence ID" value="GJJ71077.1"/>
    <property type="molecule type" value="Genomic_DNA"/>
</dbReference>
<gene>
    <name evidence="1" type="ORF">EMPS_03427</name>
</gene>
<proteinExistence type="predicted"/>
<organism evidence="1 2">
    <name type="scientific">Entomortierella parvispora</name>
    <dbReference type="NCBI Taxonomy" id="205924"/>
    <lineage>
        <taxon>Eukaryota</taxon>
        <taxon>Fungi</taxon>
        <taxon>Fungi incertae sedis</taxon>
        <taxon>Mucoromycota</taxon>
        <taxon>Mortierellomycotina</taxon>
        <taxon>Mortierellomycetes</taxon>
        <taxon>Mortierellales</taxon>
        <taxon>Mortierellaceae</taxon>
        <taxon>Entomortierella</taxon>
    </lineage>
</organism>
<dbReference type="AlphaFoldDB" id="A0A9P3LUK4"/>
<protein>
    <submittedName>
        <fullName evidence="1">Uncharacterized protein</fullName>
    </submittedName>
</protein>
<dbReference type="Proteomes" id="UP000827284">
    <property type="component" value="Unassembled WGS sequence"/>
</dbReference>
<name>A0A9P3LUK4_9FUNG</name>
<evidence type="ECO:0000313" key="2">
    <source>
        <dbReference type="Proteomes" id="UP000827284"/>
    </source>
</evidence>
<comment type="caution">
    <text evidence="1">The sequence shown here is derived from an EMBL/GenBank/DDBJ whole genome shotgun (WGS) entry which is preliminary data.</text>
</comment>
<reference evidence="1" key="1">
    <citation type="submission" date="2021-11" db="EMBL/GenBank/DDBJ databases">
        <authorList>
            <person name="Herlambang A."/>
            <person name="Guo Y."/>
            <person name="Takashima Y."/>
            <person name="Nishizawa T."/>
        </authorList>
    </citation>
    <scope>NUCLEOTIDE SEQUENCE</scope>
    <source>
        <strain evidence="1">E1425</strain>
    </source>
</reference>
<accession>A0A9P3LUK4</accession>
<dbReference type="OrthoDB" id="2441166at2759"/>